<proteinExistence type="predicted"/>
<reference evidence="1 2" key="1">
    <citation type="submission" date="2019-06" db="EMBL/GenBank/DDBJ databases">
        <title>WGS assembly of Gossypium darwinii.</title>
        <authorList>
            <person name="Chen Z.J."/>
            <person name="Sreedasyam A."/>
            <person name="Ando A."/>
            <person name="Song Q."/>
            <person name="De L."/>
            <person name="Hulse-Kemp A."/>
            <person name="Ding M."/>
            <person name="Ye W."/>
            <person name="Kirkbride R."/>
            <person name="Jenkins J."/>
            <person name="Plott C."/>
            <person name="Lovell J."/>
            <person name="Lin Y.-M."/>
            <person name="Vaughn R."/>
            <person name="Liu B."/>
            <person name="Li W."/>
            <person name="Simpson S."/>
            <person name="Scheffler B."/>
            <person name="Saski C."/>
            <person name="Grover C."/>
            <person name="Hu G."/>
            <person name="Conover J."/>
            <person name="Carlson J."/>
            <person name="Shu S."/>
            <person name="Boston L."/>
            <person name="Williams M."/>
            <person name="Peterson D."/>
            <person name="Mcgee K."/>
            <person name="Jones D."/>
            <person name="Wendel J."/>
            <person name="Stelly D."/>
            <person name="Grimwood J."/>
            <person name="Schmutz J."/>
        </authorList>
    </citation>
    <scope>NUCLEOTIDE SEQUENCE [LARGE SCALE GENOMIC DNA]</scope>
    <source>
        <strain evidence="1">1808015.09</strain>
    </source>
</reference>
<gene>
    <name evidence="1" type="ORF">ES288_D02G086200v1</name>
</gene>
<accession>A0A5D2DBI3</accession>
<name>A0A5D2DBI3_GOSDA</name>
<evidence type="ECO:0000313" key="2">
    <source>
        <dbReference type="Proteomes" id="UP000323506"/>
    </source>
</evidence>
<protein>
    <submittedName>
        <fullName evidence="1">Uncharacterized protein</fullName>
    </submittedName>
</protein>
<organism evidence="1 2">
    <name type="scientific">Gossypium darwinii</name>
    <name type="common">Darwin's cotton</name>
    <name type="synonym">Gossypium barbadense var. darwinii</name>
    <dbReference type="NCBI Taxonomy" id="34276"/>
    <lineage>
        <taxon>Eukaryota</taxon>
        <taxon>Viridiplantae</taxon>
        <taxon>Streptophyta</taxon>
        <taxon>Embryophyta</taxon>
        <taxon>Tracheophyta</taxon>
        <taxon>Spermatophyta</taxon>
        <taxon>Magnoliopsida</taxon>
        <taxon>eudicotyledons</taxon>
        <taxon>Gunneridae</taxon>
        <taxon>Pentapetalae</taxon>
        <taxon>rosids</taxon>
        <taxon>malvids</taxon>
        <taxon>Malvales</taxon>
        <taxon>Malvaceae</taxon>
        <taxon>Malvoideae</taxon>
        <taxon>Gossypium</taxon>
    </lineage>
</organism>
<sequence length="115" mass="14157">MCRKRREKNKSKAKKRSQTLMANRPMVEKKRGEAHLKKFFFCYIYLKKTIINLYFPIEVIMENMISLGSENQEGFLLFFYKENPEDFLHEQLRVFFPHNFKVEIFCIVIFWYDIR</sequence>
<dbReference type="Proteomes" id="UP000323506">
    <property type="component" value="Chromosome D02"/>
</dbReference>
<dbReference type="AlphaFoldDB" id="A0A5D2DBI3"/>
<dbReference type="EMBL" id="CM017702">
    <property type="protein sequence ID" value="TYG78764.1"/>
    <property type="molecule type" value="Genomic_DNA"/>
</dbReference>
<keyword evidence="2" id="KW-1185">Reference proteome</keyword>
<evidence type="ECO:0000313" key="1">
    <source>
        <dbReference type="EMBL" id="TYG78764.1"/>
    </source>
</evidence>